<dbReference type="EMBL" id="ML119646">
    <property type="protein sequence ID" value="RPA87611.1"/>
    <property type="molecule type" value="Genomic_DNA"/>
</dbReference>
<protein>
    <recommendedName>
        <fullName evidence="2">DUF7514 domain-containing protein</fullName>
    </recommendedName>
</protein>
<reference evidence="3 4" key="1">
    <citation type="journal article" date="2018" name="Nat. Ecol. Evol.">
        <title>Pezizomycetes genomes reveal the molecular basis of ectomycorrhizal truffle lifestyle.</title>
        <authorList>
            <person name="Murat C."/>
            <person name="Payen T."/>
            <person name="Noel B."/>
            <person name="Kuo A."/>
            <person name="Morin E."/>
            <person name="Chen J."/>
            <person name="Kohler A."/>
            <person name="Krizsan K."/>
            <person name="Balestrini R."/>
            <person name="Da Silva C."/>
            <person name="Montanini B."/>
            <person name="Hainaut M."/>
            <person name="Levati E."/>
            <person name="Barry K.W."/>
            <person name="Belfiori B."/>
            <person name="Cichocki N."/>
            <person name="Clum A."/>
            <person name="Dockter R.B."/>
            <person name="Fauchery L."/>
            <person name="Guy J."/>
            <person name="Iotti M."/>
            <person name="Le Tacon F."/>
            <person name="Lindquist E.A."/>
            <person name="Lipzen A."/>
            <person name="Malagnac F."/>
            <person name="Mello A."/>
            <person name="Molinier V."/>
            <person name="Miyauchi S."/>
            <person name="Poulain J."/>
            <person name="Riccioni C."/>
            <person name="Rubini A."/>
            <person name="Sitrit Y."/>
            <person name="Splivallo R."/>
            <person name="Traeger S."/>
            <person name="Wang M."/>
            <person name="Zifcakova L."/>
            <person name="Wipf D."/>
            <person name="Zambonelli A."/>
            <person name="Paolocci F."/>
            <person name="Nowrousian M."/>
            <person name="Ottonello S."/>
            <person name="Baldrian P."/>
            <person name="Spatafora J.W."/>
            <person name="Henrissat B."/>
            <person name="Nagy L.G."/>
            <person name="Aury J.M."/>
            <person name="Wincker P."/>
            <person name="Grigoriev I.V."/>
            <person name="Bonfante P."/>
            <person name="Martin F.M."/>
        </authorList>
    </citation>
    <scope>NUCLEOTIDE SEQUENCE [LARGE SCALE GENOMIC DNA]</scope>
    <source>
        <strain evidence="3 4">RN42</strain>
    </source>
</reference>
<sequence>MALFGYDTRLVEPDGKPSCELQRVLHAIGRFVAFGANPSPIGRPCITPDMMHKWYSYLGAYAEILNFWTRSDKHICYVYTLLRIPHSLEQKDKEYDLKPSVPCLDLYGFERWMMSRLCFDPEETAQFIMQCAFRGLFLGLDSPTEDMLKRGIPRVCFPYTPKPTIVNQYHEAGFYNWADMANRALARKHFHQRKKQRAEKEKEKGLAGQVSQPTIDLAARNLHPAVEISFGSDVETVSTSTTQSSRHPFEKTSFNYRTELPVLNLSTNNECGANANSTRWISDSDDDSDTGSDFGSQRGRSRCSSPPPRGNDIAAVEPDRIPQRAFALLTVERSTPFSTPSPSRSPILRAVDRSGHGDEHNCCVDANRYSVKVDATRLSERRCNGTKVANLKVSENTRPSHNGYGNVDSDSDSRRSSVCSN</sequence>
<evidence type="ECO:0000313" key="3">
    <source>
        <dbReference type="EMBL" id="RPA87611.1"/>
    </source>
</evidence>
<evidence type="ECO:0000313" key="4">
    <source>
        <dbReference type="Proteomes" id="UP000275078"/>
    </source>
</evidence>
<proteinExistence type="predicted"/>
<organism evidence="3 4">
    <name type="scientific">Ascobolus immersus RN42</name>
    <dbReference type="NCBI Taxonomy" id="1160509"/>
    <lineage>
        <taxon>Eukaryota</taxon>
        <taxon>Fungi</taxon>
        <taxon>Dikarya</taxon>
        <taxon>Ascomycota</taxon>
        <taxon>Pezizomycotina</taxon>
        <taxon>Pezizomycetes</taxon>
        <taxon>Pezizales</taxon>
        <taxon>Ascobolaceae</taxon>
        <taxon>Ascobolus</taxon>
    </lineage>
</organism>
<keyword evidence="4" id="KW-1185">Reference proteome</keyword>
<dbReference type="AlphaFoldDB" id="A0A3N4ITM2"/>
<feature type="compositionally biased region" description="Low complexity" evidence="1">
    <location>
        <begin position="333"/>
        <end position="346"/>
    </location>
</feature>
<feature type="region of interest" description="Disordered" evidence="1">
    <location>
        <begin position="394"/>
        <end position="421"/>
    </location>
</feature>
<dbReference type="Pfam" id="PF24355">
    <property type="entry name" value="DUF7514"/>
    <property type="match status" value="1"/>
</dbReference>
<accession>A0A3N4ITM2</accession>
<feature type="compositionally biased region" description="Basic and acidic residues" evidence="1">
    <location>
        <begin position="350"/>
        <end position="359"/>
    </location>
</feature>
<dbReference type="PANTHER" id="PTHR39611">
    <property type="entry name" value="HYDROXYPROLINE-RICH GLYCOPROTEIN DZ-HRGP-RELATED"/>
    <property type="match status" value="1"/>
</dbReference>
<dbReference type="PANTHER" id="PTHR39611:SF2">
    <property type="entry name" value="HYDROXYPROLINE-RICH GLYCOPROTEIN DZ-HRGP"/>
    <property type="match status" value="1"/>
</dbReference>
<evidence type="ECO:0000259" key="2">
    <source>
        <dbReference type="Pfam" id="PF24355"/>
    </source>
</evidence>
<feature type="region of interest" description="Disordered" evidence="1">
    <location>
        <begin position="332"/>
        <end position="359"/>
    </location>
</feature>
<dbReference type="InterPro" id="IPR055936">
    <property type="entry name" value="DUF7514"/>
</dbReference>
<feature type="region of interest" description="Disordered" evidence="1">
    <location>
        <begin position="276"/>
        <end position="319"/>
    </location>
</feature>
<gene>
    <name evidence="3" type="ORF">BJ508DRAFT_371909</name>
</gene>
<evidence type="ECO:0000256" key="1">
    <source>
        <dbReference type="SAM" id="MobiDB-lite"/>
    </source>
</evidence>
<feature type="compositionally biased region" description="Low complexity" evidence="1">
    <location>
        <begin position="291"/>
        <end position="304"/>
    </location>
</feature>
<dbReference type="Proteomes" id="UP000275078">
    <property type="component" value="Unassembled WGS sequence"/>
</dbReference>
<feature type="domain" description="DUF7514" evidence="2">
    <location>
        <begin position="9"/>
        <end position="172"/>
    </location>
</feature>
<name>A0A3N4ITM2_ASCIM</name>